<evidence type="ECO:0000313" key="2">
    <source>
        <dbReference type="EMBL" id="MDF2312692.1"/>
    </source>
</evidence>
<keyword evidence="1" id="KW-0812">Transmembrane</keyword>
<dbReference type="Proteomes" id="UP001263852">
    <property type="component" value="Unassembled WGS sequence"/>
</dbReference>
<dbReference type="OrthoDB" id="2305808at2"/>
<gene>
    <name evidence="5" type="ORF">C6Y08_17545</name>
    <name evidence="6" type="ORF">D6U18_06945</name>
    <name evidence="2" type="ORF">OOJ94_07680</name>
    <name evidence="3" type="ORF">RI536_05815</name>
    <name evidence="4" type="ORF">RI555_01670</name>
</gene>
<dbReference type="EMBL" id="JAPEQV010000007">
    <property type="protein sequence ID" value="MDF2312692.1"/>
    <property type="molecule type" value="Genomic_DNA"/>
</dbReference>
<dbReference type="EMBL" id="PVOB01000349">
    <property type="protein sequence ID" value="PRO89258.1"/>
    <property type="molecule type" value="Genomic_DNA"/>
</dbReference>
<dbReference type="EMBL" id="JAVLAO010000001">
    <property type="protein sequence ID" value="MDT7037721.1"/>
    <property type="molecule type" value="Genomic_DNA"/>
</dbReference>
<dbReference type="EMBL" id="JAVLAQ010000001">
    <property type="protein sequence ID" value="MDT6989617.1"/>
    <property type="molecule type" value="Genomic_DNA"/>
</dbReference>
<dbReference type="KEGG" id="lpg:BB562_15230"/>
<accession>A0A2I0Z274</accession>
<dbReference type="Proteomes" id="UP000238378">
    <property type="component" value="Unassembled WGS sequence"/>
</dbReference>
<dbReference type="Proteomes" id="UP001267003">
    <property type="component" value="Unassembled WGS sequence"/>
</dbReference>
<dbReference type="GeneID" id="49395342"/>
<reference evidence="3" key="5">
    <citation type="submission" date="2023-08" db="EMBL/GenBank/DDBJ databases">
        <authorList>
            <person name="Page C.A."/>
            <person name="Perez-Diaz I.M."/>
        </authorList>
    </citation>
    <scope>NUCLEOTIDE SEQUENCE</scope>
    <source>
        <strain evidence="4">1.8.9</strain>
        <strain evidence="3">7.8.46</strain>
    </source>
</reference>
<evidence type="ECO:0000313" key="5">
    <source>
        <dbReference type="EMBL" id="PRO89258.1"/>
    </source>
</evidence>
<evidence type="ECO:0000313" key="8">
    <source>
        <dbReference type="Proteomes" id="UP000276249"/>
    </source>
</evidence>
<name>A0A2I0Z274_LACPE</name>
<evidence type="ECO:0000313" key="6">
    <source>
        <dbReference type="EMBL" id="RMW48909.1"/>
    </source>
</evidence>
<proteinExistence type="predicted"/>
<reference evidence="2" key="3">
    <citation type="submission" date="2022-11" db="EMBL/GenBank/DDBJ databases">
        <authorList>
            <person name="Wang Z."/>
        </authorList>
    </citation>
    <scope>NUCLEOTIDE SEQUENCE</scope>
    <source>
        <strain evidence="2">P2000</strain>
    </source>
</reference>
<dbReference type="Proteomes" id="UP001151834">
    <property type="component" value="Unassembled WGS sequence"/>
</dbReference>
<evidence type="ECO:0000256" key="1">
    <source>
        <dbReference type="SAM" id="Phobius"/>
    </source>
</evidence>
<dbReference type="EMBL" id="RDCJ01000070">
    <property type="protein sequence ID" value="RMW48909.1"/>
    <property type="molecule type" value="Genomic_DNA"/>
</dbReference>
<evidence type="ECO:0000313" key="3">
    <source>
        <dbReference type="EMBL" id="MDT6989617.1"/>
    </source>
</evidence>
<reference evidence="6 8" key="2">
    <citation type="submission" date="2018-10" db="EMBL/GenBank/DDBJ databases">
        <title>Genome sequences of five Lactobacillus pentosus strains isolated from brines of traditionally fermented spanish-style green table olives and differences between them.</title>
        <authorList>
            <person name="Jimenez Diaz R."/>
        </authorList>
    </citation>
    <scope>NUCLEOTIDE SEQUENCE [LARGE SCALE GENOMIC DNA]</scope>
    <source>
        <strain evidence="6 8">IG10</strain>
    </source>
</reference>
<sequence length="59" mass="6889">MPEWLLRWSQSALTFVIVLTVVSAGLLGVPLKEAILVDFAYMLITFLIAWRRKDRQQHF</sequence>
<reference evidence="5 7" key="1">
    <citation type="submission" date="2018-03" db="EMBL/GenBank/DDBJ databases">
        <title>Draft Genome Sequences of six Lactobacillus pentosus Strains Isolated from Brines of Traditionally Fermented Spanish-Style Green Table Olives.</title>
        <authorList>
            <person name="Calero-Delgado B."/>
            <person name="Martin-Platero A.M."/>
            <person name="Perez-Pulido A.J."/>
            <person name="Benitez-Cabello A."/>
            <person name="Casimiro-Soriguer C.S."/>
            <person name="Martinez-Bueno M."/>
            <person name="Arroyo-Lopez F.N."/>
            <person name="Rodriguez-Gomez F."/>
            <person name="Bautista-Gallego J."/>
            <person name="Garrido-Fernandez A."/>
            <person name="Jimenez-Diaz R."/>
        </authorList>
    </citation>
    <scope>NUCLEOTIDE SEQUENCE [LARGE SCALE GENOMIC DNA]</scope>
    <source>
        <strain evidence="5 7">IG2</strain>
    </source>
</reference>
<dbReference type="Proteomes" id="UP000276249">
    <property type="component" value="Unassembled WGS sequence"/>
</dbReference>
<feature type="transmembrane region" description="Helical" evidence="1">
    <location>
        <begin position="12"/>
        <end position="28"/>
    </location>
</feature>
<evidence type="ECO:0000313" key="4">
    <source>
        <dbReference type="EMBL" id="MDT7037721.1"/>
    </source>
</evidence>
<protein>
    <submittedName>
        <fullName evidence="6">Uncharacterized protein</fullName>
    </submittedName>
</protein>
<evidence type="ECO:0000313" key="7">
    <source>
        <dbReference type="Proteomes" id="UP000238378"/>
    </source>
</evidence>
<organism evidence="6 8">
    <name type="scientific">Lactiplantibacillus pentosus</name>
    <name type="common">Lactobacillus pentosus</name>
    <dbReference type="NCBI Taxonomy" id="1589"/>
    <lineage>
        <taxon>Bacteria</taxon>
        <taxon>Bacillati</taxon>
        <taxon>Bacillota</taxon>
        <taxon>Bacilli</taxon>
        <taxon>Lactobacillales</taxon>
        <taxon>Lactobacillaceae</taxon>
        <taxon>Lactiplantibacillus</taxon>
    </lineage>
</organism>
<keyword evidence="7" id="KW-1185">Reference proteome</keyword>
<comment type="caution">
    <text evidence="6">The sequence shown here is derived from an EMBL/GenBank/DDBJ whole genome shotgun (WGS) entry which is preliminary data.</text>
</comment>
<dbReference type="AlphaFoldDB" id="A0A2I0Z274"/>
<reference evidence="2" key="4">
    <citation type="journal article" date="2023" name="Front Nutr">
        <title>Lactiplantibacillus pentosus P2020 protects the hyperuricemia and renal inflammation in mice.</title>
        <authorList>
            <person name="Wang Z."/>
            <person name="Song L."/>
            <person name="Li X."/>
            <person name="Xiao Y."/>
            <person name="Huang Y."/>
            <person name="Zhang Y."/>
            <person name="Li J."/>
            <person name="Li M."/>
            <person name="Ren Z."/>
        </authorList>
    </citation>
    <scope>NUCLEOTIDE SEQUENCE</scope>
    <source>
        <strain evidence="2">P2000</strain>
    </source>
</reference>
<feature type="transmembrane region" description="Helical" evidence="1">
    <location>
        <begin position="34"/>
        <end position="50"/>
    </location>
</feature>
<keyword evidence="1" id="KW-0472">Membrane</keyword>
<keyword evidence="1" id="KW-1133">Transmembrane helix</keyword>
<dbReference type="RefSeq" id="WP_021336970.1">
    <property type="nucleotide sequence ID" value="NZ_BJZC01000116.1"/>
</dbReference>